<dbReference type="OrthoDB" id="5426678at2759"/>
<keyword evidence="3" id="KW-0732">Signal</keyword>
<evidence type="ECO:0000313" key="5">
    <source>
        <dbReference type="Proteomes" id="UP000007322"/>
    </source>
</evidence>
<dbReference type="Proteomes" id="UP000007322">
    <property type="component" value="Chromosome 2"/>
</dbReference>
<dbReference type="KEGG" id="mtm:MYCTH_2300674"/>
<dbReference type="RefSeq" id="XP_003661367.1">
    <property type="nucleotide sequence ID" value="XM_003661319.1"/>
</dbReference>
<dbReference type="InParanoid" id="G2Q7W5"/>
<keyword evidence="2" id="KW-0812">Transmembrane</keyword>
<keyword evidence="2" id="KW-0472">Membrane</keyword>
<feature type="compositionally biased region" description="Pro residues" evidence="1">
    <location>
        <begin position="450"/>
        <end position="464"/>
    </location>
</feature>
<protein>
    <recommendedName>
        <fullName evidence="6">LPXTG-domain-containing protein</fullName>
    </recommendedName>
</protein>
<keyword evidence="2" id="KW-1133">Transmembrane helix</keyword>
<dbReference type="CDD" id="cd12087">
    <property type="entry name" value="TM_EGFR-like"/>
    <property type="match status" value="1"/>
</dbReference>
<dbReference type="VEuPathDB" id="FungiDB:MYCTH_2300674"/>
<feature type="region of interest" description="Disordered" evidence="1">
    <location>
        <begin position="365"/>
        <end position="433"/>
    </location>
</feature>
<proteinExistence type="predicted"/>
<feature type="compositionally biased region" description="Polar residues" evidence="1">
    <location>
        <begin position="518"/>
        <end position="528"/>
    </location>
</feature>
<accession>G2Q7W5</accession>
<feature type="region of interest" description="Disordered" evidence="1">
    <location>
        <begin position="448"/>
        <end position="534"/>
    </location>
</feature>
<name>G2Q7W5_THET4</name>
<feature type="compositionally biased region" description="Gly residues" evidence="1">
    <location>
        <begin position="472"/>
        <end position="481"/>
    </location>
</feature>
<dbReference type="GeneID" id="11512046"/>
<evidence type="ECO:0000256" key="3">
    <source>
        <dbReference type="SAM" id="SignalP"/>
    </source>
</evidence>
<feature type="signal peptide" evidence="3">
    <location>
        <begin position="1"/>
        <end position="22"/>
    </location>
</feature>
<evidence type="ECO:0000313" key="4">
    <source>
        <dbReference type="EMBL" id="AEO56122.1"/>
    </source>
</evidence>
<organism evidence="4 5">
    <name type="scientific">Thermothelomyces thermophilus (strain ATCC 42464 / BCRC 31852 / DSM 1799)</name>
    <name type="common">Sporotrichum thermophile</name>
    <dbReference type="NCBI Taxonomy" id="573729"/>
    <lineage>
        <taxon>Eukaryota</taxon>
        <taxon>Fungi</taxon>
        <taxon>Dikarya</taxon>
        <taxon>Ascomycota</taxon>
        <taxon>Pezizomycotina</taxon>
        <taxon>Sordariomycetes</taxon>
        <taxon>Sordariomycetidae</taxon>
        <taxon>Sordariales</taxon>
        <taxon>Chaetomiaceae</taxon>
        <taxon>Thermothelomyces</taxon>
    </lineage>
</organism>
<feature type="chain" id="PRO_5003436017" description="LPXTG-domain-containing protein" evidence="3">
    <location>
        <begin position="23"/>
        <end position="534"/>
    </location>
</feature>
<dbReference type="AlphaFoldDB" id="G2Q7W5"/>
<dbReference type="eggNOG" id="ENOG502SYM1">
    <property type="taxonomic scope" value="Eukaryota"/>
</dbReference>
<reference evidence="4 5" key="1">
    <citation type="journal article" date="2011" name="Nat. Biotechnol.">
        <title>Comparative genomic analysis of the thermophilic biomass-degrading fungi Myceliophthora thermophila and Thielavia terrestris.</title>
        <authorList>
            <person name="Berka R.M."/>
            <person name="Grigoriev I.V."/>
            <person name="Otillar R."/>
            <person name="Salamov A."/>
            <person name="Grimwood J."/>
            <person name="Reid I."/>
            <person name="Ishmael N."/>
            <person name="John T."/>
            <person name="Darmond C."/>
            <person name="Moisan M.-C."/>
            <person name="Henrissat B."/>
            <person name="Coutinho P.M."/>
            <person name="Lombard V."/>
            <person name="Natvig D.O."/>
            <person name="Lindquist E."/>
            <person name="Schmutz J."/>
            <person name="Lucas S."/>
            <person name="Harris P."/>
            <person name="Powlowski J."/>
            <person name="Bellemare A."/>
            <person name="Taylor D."/>
            <person name="Butler G."/>
            <person name="de Vries R.P."/>
            <person name="Allijn I.E."/>
            <person name="van den Brink J."/>
            <person name="Ushinsky S."/>
            <person name="Storms R."/>
            <person name="Powell A.J."/>
            <person name="Paulsen I.T."/>
            <person name="Elbourne L.D.H."/>
            <person name="Baker S.E."/>
            <person name="Magnuson J."/>
            <person name="LaBoissiere S."/>
            <person name="Clutterbuck A.J."/>
            <person name="Martinez D."/>
            <person name="Wogulis M."/>
            <person name="de Leon A.L."/>
            <person name="Rey M.W."/>
            <person name="Tsang A."/>
        </authorList>
    </citation>
    <scope>NUCLEOTIDE SEQUENCE [LARGE SCALE GENOMIC DNA]</scope>
    <source>
        <strain evidence="5">ATCC 42464 / BCRC 31852 / DSM 1799</strain>
    </source>
</reference>
<evidence type="ECO:0000256" key="2">
    <source>
        <dbReference type="SAM" id="Phobius"/>
    </source>
</evidence>
<sequence>MAKSALYTLLFFLFLVPHLSTALQVTPNSPCASVCQDLRGLDPSDPDSSTTRNSDITCEDADYSSAAGTKFKKCMTCLQTSTFSQDGESDTMWFLCMSRRLSFAPDWPNGEKSTLTLLLLKPKDNLRYTAAYCVFGYPNATNFSPTPCTTRTACGDLEANMRHGIPNPKGTTAYSYCHAGDGNAMDFSHFESCIACTSALGTTDYLANYFAALGVACQQQPAPGTLLSLNDTIFAHTPIGPGNDDDDRGSGLATPAVVGIVAGVLAFLLLSAGMTLVCLRKRRKQYLRAGADAGYNNFSHHRHHSSMSFQCQTHMLSPRFWSAVAEDGVPTPMTENFGAVPAIWTPHHPDDSYIYHHQHHYQDDTTTTTTTTFTPAPNNKSSSSSTISRSSSIRKPAQLQITTTTPPTPPPQAYYSSPSSSPEKVYHYSPSDFRSPLSADTVTRASALLPPYPSHSPVAAPPVPAERHSGGRHGSGSGLGSGFPLRLGRKSPKIGSGGGGGGWGGGKGVVVSGSSGSPVESRTIQTTFAAPPKR</sequence>
<evidence type="ECO:0008006" key="6">
    <source>
        <dbReference type="Google" id="ProtNLM"/>
    </source>
</evidence>
<evidence type="ECO:0000256" key="1">
    <source>
        <dbReference type="SAM" id="MobiDB-lite"/>
    </source>
</evidence>
<dbReference type="EMBL" id="CP003003">
    <property type="protein sequence ID" value="AEO56122.1"/>
    <property type="molecule type" value="Genomic_DNA"/>
</dbReference>
<feature type="compositionally biased region" description="Low complexity" evidence="1">
    <location>
        <begin position="381"/>
        <end position="394"/>
    </location>
</feature>
<feature type="compositionally biased region" description="Low complexity" evidence="1">
    <location>
        <begin position="365"/>
        <end position="374"/>
    </location>
</feature>
<gene>
    <name evidence="4" type="ORF">MYCTH_2300674</name>
</gene>
<keyword evidence="5" id="KW-1185">Reference proteome</keyword>
<dbReference type="OMA" id="EHYYLAN"/>
<dbReference type="HOGENOM" id="CLU_031222_2_1_1"/>
<feature type="transmembrane region" description="Helical" evidence="2">
    <location>
        <begin position="256"/>
        <end position="279"/>
    </location>
</feature>
<feature type="compositionally biased region" description="Low complexity" evidence="1">
    <location>
        <begin position="413"/>
        <end position="422"/>
    </location>
</feature>
<feature type="compositionally biased region" description="Gly residues" evidence="1">
    <location>
        <begin position="495"/>
        <end position="508"/>
    </location>
</feature>